<name>A0AAW0FV90_9APHY</name>
<evidence type="ECO:0000256" key="2">
    <source>
        <dbReference type="ARBA" id="ARBA00022448"/>
    </source>
</evidence>
<feature type="domain" description="Amino acid permease/ SLC12A" evidence="8">
    <location>
        <begin position="59"/>
        <end position="136"/>
    </location>
</feature>
<evidence type="ECO:0000256" key="3">
    <source>
        <dbReference type="ARBA" id="ARBA00022692"/>
    </source>
</evidence>
<keyword evidence="3 7" id="KW-0812">Transmembrane</keyword>
<evidence type="ECO:0000256" key="6">
    <source>
        <dbReference type="ARBA" id="ARBA00023136"/>
    </source>
</evidence>
<evidence type="ECO:0000259" key="8">
    <source>
        <dbReference type="Pfam" id="PF00324"/>
    </source>
</evidence>
<evidence type="ECO:0000256" key="4">
    <source>
        <dbReference type="ARBA" id="ARBA00022970"/>
    </source>
</evidence>
<keyword evidence="2" id="KW-0813">Transport</keyword>
<keyword evidence="4" id="KW-0029">Amino-acid transport</keyword>
<keyword evidence="10" id="KW-1185">Reference proteome</keyword>
<dbReference type="Proteomes" id="UP001385951">
    <property type="component" value="Unassembled WGS sequence"/>
</dbReference>
<dbReference type="AlphaFoldDB" id="A0AAW0FV90"/>
<dbReference type="InterPro" id="IPR004841">
    <property type="entry name" value="AA-permease/SLC12A_dom"/>
</dbReference>
<dbReference type="GO" id="GO:0016020">
    <property type="term" value="C:membrane"/>
    <property type="evidence" value="ECO:0007669"/>
    <property type="project" value="UniProtKB-SubCell"/>
</dbReference>
<dbReference type="EMBL" id="JASBNA010000033">
    <property type="protein sequence ID" value="KAK7682984.1"/>
    <property type="molecule type" value="Genomic_DNA"/>
</dbReference>
<dbReference type="InterPro" id="IPR050524">
    <property type="entry name" value="APC_YAT"/>
</dbReference>
<evidence type="ECO:0000313" key="10">
    <source>
        <dbReference type="Proteomes" id="UP001385951"/>
    </source>
</evidence>
<organism evidence="9 10">
    <name type="scientific">Cerrena zonata</name>
    <dbReference type="NCBI Taxonomy" id="2478898"/>
    <lineage>
        <taxon>Eukaryota</taxon>
        <taxon>Fungi</taxon>
        <taxon>Dikarya</taxon>
        <taxon>Basidiomycota</taxon>
        <taxon>Agaricomycotina</taxon>
        <taxon>Agaricomycetes</taxon>
        <taxon>Polyporales</taxon>
        <taxon>Cerrenaceae</taxon>
        <taxon>Cerrena</taxon>
    </lineage>
</organism>
<dbReference type="PANTHER" id="PTHR43341:SF1">
    <property type="entry name" value="GENERAL AMINO-ACID PERMEASE GAP1"/>
    <property type="match status" value="1"/>
</dbReference>
<dbReference type="PANTHER" id="PTHR43341">
    <property type="entry name" value="AMINO ACID PERMEASE"/>
    <property type="match status" value="1"/>
</dbReference>
<keyword evidence="6 7" id="KW-0472">Membrane</keyword>
<evidence type="ECO:0000256" key="7">
    <source>
        <dbReference type="SAM" id="Phobius"/>
    </source>
</evidence>
<comment type="caution">
    <text evidence="9">The sequence shown here is derived from an EMBL/GenBank/DDBJ whole genome shotgun (WGS) entry which is preliminary data.</text>
</comment>
<dbReference type="GO" id="GO:0015171">
    <property type="term" value="F:amino acid transmembrane transporter activity"/>
    <property type="evidence" value="ECO:0007669"/>
    <property type="project" value="TreeGrafter"/>
</dbReference>
<comment type="subcellular location">
    <subcellularLocation>
        <location evidence="1">Membrane</location>
        <topology evidence="1">Multi-pass membrane protein</topology>
    </subcellularLocation>
</comment>
<gene>
    <name evidence="9" type="ORF">QCA50_014017</name>
</gene>
<sequence length="136" mass="14962">MVQNSSDEEPSGRRKNPFVKVIHSFKRSKDVDPETGDVQLNQKLDGFTLQMICVGGSIGLLINFGVLGDSRETIGFKNWRDPGMIAPNGFKFLIPALITSVFSLAGSELIGISSGESKDIKNVSKATKQVFWRILF</sequence>
<evidence type="ECO:0000256" key="1">
    <source>
        <dbReference type="ARBA" id="ARBA00004141"/>
    </source>
</evidence>
<feature type="transmembrane region" description="Helical" evidence="7">
    <location>
        <begin position="47"/>
        <end position="68"/>
    </location>
</feature>
<protein>
    <recommendedName>
        <fullName evidence="8">Amino acid permease/ SLC12A domain-containing protein</fullName>
    </recommendedName>
</protein>
<accession>A0AAW0FV90</accession>
<proteinExistence type="predicted"/>
<dbReference type="Pfam" id="PF00324">
    <property type="entry name" value="AA_permease"/>
    <property type="match status" value="1"/>
</dbReference>
<dbReference type="Gene3D" id="1.20.1740.10">
    <property type="entry name" value="Amino acid/polyamine transporter I"/>
    <property type="match status" value="1"/>
</dbReference>
<keyword evidence="5 7" id="KW-1133">Transmembrane helix</keyword>
<evidence type="ECO:0000313" key="9">
    <source>
        <dbReference type="EMBL" id="KAK7682984.1"/>
    </source>
</evidence>
<evidence type="ECO:0000256" key="5">
    <source>
        <dbReference type="ARBA" id="ARBA00022989"/>
    </source>
</evidence>
<reference evidence="9 10" key="1">
    <citation type="submission" date="2022-09" db="EMBL/GenBank/DDBJ databases">
        <authorList>
            <person name="Palmer J.M."/>
        </authorList>
    </citation>
    <scope>NUCLEOTIDE SEQUENCE [LARGE SCALE GENOMIC DNA]</scope>
    <source>
        <strain evidence="9 10">DSM 7382</strain>
    </source>
</reference>
<feature type="transmembrane region" description="Helical" evidence="7">
    <location>
        <begin position="89"/>
        <end position="112"/>
    </location>
</feature>